<evidence type="ECO:0000256" key="2">
    <source>
        <dbReference type="ARBA" id="ARBA00022448"/>
    </source>
</evidence>
<feature type="transmembrane region" description="Helical" evidence="7">
    <location>
        <begin position="404"/>
        <end position="426"/>
    </location>
</feature>
<feature type="transmembrane region" description="Helical" evidence="7">
    <location>
        <begin position="148"/>
        <end position="172"/>
    </location>
</feature>
<gene>
    <name evidence="10" type="primary">stp</name>
    <name evidence="9" type="ORF">IRZ65_15360</name>
    <name evidence="10" type="ORF">NCTC11842_04824</name>
</gene>
<evidence type="ECO:0000256" key="4">
    <source>
        <dbReference type="ARBA" id="ARBA00022692"/>
    </source>
</evidence>
<keyword evidence="3" id="KW-1003">Cell membrane</keyword>
<dbReference type="Proteomes" id="UP000250443">
    <property type="component" value="Unassembled WGS sequence"/>
</dbReference>
<feature type="transmembrane region" description="Helical" evidence="7">
    <location>
        <begin position="233"/>
        <end position="251"/>
    </location>
</feature>
<dbReference type="InterPro" id="IPR020846">
    <property type="entry name" value="MFS_dom"/>
</dbReference>
<comment type="subcellular location">
    <subcellularLocation>
        <location evidence="1">Cell membrane</location>
        <topology evidence="1">Multi-pass membrane protein</topology>
    </subcellularLocation>
</comment>
<keyword evidence="2" id="KW-0813">Transport</keyword>
<evidence type="ECO:0000313" key="10">
    <source>
        <dbReference type="EMBL" id="SPZ13078.1"/>
    </source>
</evidence>
<reference evidence="10 11" key="1">
    <citation type="submission" date="2018-06" db="EMBL/GenBank/DDBJ databases">
        <authorList>
            <consortium name="Pathogen Informatics"/>
            <person name="Doyle S."/>
        </authorList>
    </citation>
    <scope>NUCLEOTIDE SEQUENCE [LARGE SCALE GENOMIC DNA]</scope>
    <source>
        <strain evidence="10 11">NCTC11842</strain>
    </source>
</reference>
<reference evidence="9 12" key="2">
    <citation type="submission" date="2020-10" db="EMBL/GenBank/DDBJ databases">
        <title>Genome sequences of Pseudomonas isolates.</title>
        <authorList>
            <person name="Wessels L."/>
            <person name="Reich F."/>
            <person name="Hammerl J."/>
        </authorList>
    </citation>
    <scope>NUCLEOTIDE SEQUENCE [LARGE SCALE GENOMIC DNA]</scope>
    <source>
        <strain evidence="9 12">20-MO00624-0</strain>
    </source>
</reference>
<organism evidence="10 11">
    <name type="scientific">Pseudomonas luteola</name>
    <dbReference type="NCBI Taxonomy" id="47886"/>
    <lineage>
        <taxon>Bacteria</taxon>
        <taxon>Pseudomonadati</taxon>
        <taxon>Pseudomonadota</taxon>
        <taxon>Gammaproteobacteria</taxon>
        <taxon>Pseudomonadales</taxon>
        <taxon>Pseudomonadaceae</taxon>
        <taxon>Pseudomonas</taxon>
    </lineage>
</organism>
<feature type="transmembrane region" description="Helical" evidence="7">
    <location>
        <begin position="115"/>
        <end position="136"/>
    </location>
</feature>
<evidence type="ECO:0000313" key="11">
    <source>
        <dbReference type="Proteomes" id="UP000250443"/>
    </source>
</evidence>
<feature type="transmembrane region" description="Helical" evidence="7">
    <location>
        <begin position="25"/>
        <end position="46"/>
    </location>
</feature>
<dbReference type="AlphaFoldDB" id="A0A2X2CYE8"/>
<dbReference type="InterPro" id="IPR036259">
    <property type="entry name" value="MFS_trans_sf"/>
</dbReference>
<feature type="transmembrane region" description="Helical" evidence="7">
    <location>
        <begin position="432"/>
        <end position="451"/>
    </location>
</feature>
<evidence type="ECO:0000313" key="12">
    <source>
        <dbReference type="Proteomes" id="UP000626180"/>
    </source>
</evidence>
<feature type="transmembrane region" description="Helical" evidence="7">
    <location>
        <begin position="90"/>
        <end position="109"/>
    </location>
</feature>
<dbReference type="EMBL" id="JADMCD010000008">
    <property type="protein sequence ID" value="MBF8642063.1"/>
    <property type="molecule type" value="Genomic_DNA"/>
</dbReference>
<dbReference type="Gene3D" id="1.20.1250.20">
    <property type="entry name" value="MFS general substrate transporter like domains"/>
    <property type="match status" value="1"/>
</dbReference>
<evidence type="ECO:0000256" key="1">
    <source>
        <dbReference type="ARBA" id="ARBA00004651"/>
    </source>
</evidence>
<dbReference type="InterPro" id="IPR011701">
    <property type="entry name" value="MFS"/>
</dbReference>
<evidence type="ECO:0000256" key="6">
    <source>
        <dbReference type="ARBA" id="ARBA00023136"/>
    </source>
</evidence>
<keyword evidence="12" id="KW-1185">Reference proteome</keyword>
<feature type="transmembrane region" description="Helical" evidence="7">
    <location>
        <begin position="209"/>
        <end position="227"/>
    </location>
</feature>
<name>A0A2X2CYE8_PSELU</name>
<feature type="domain" description="Major facilitator superfamily (MFS) profile" evidence="8">
    <location>
        <begin position="24"/>
        <end position="456"/>
    </location>
</feature>
<dbReference type="PANTHER" id="PTHR42718:SF46">
    <property type="entry name" value="BLR6921 PROTEIN"/>
    <property type="match status" value="1"/>
</dbReference>
<dbReference type="RefSeq" id="WP_010796559.1">
    <property type="nucleotide sequence ID" value="NZ_FQYS01000007.1"/>
</dbReference>
<protein>
    <submittedName>
        <fullName evidence="9">MFS transporter</fullName>
    </submittedName>
    <submittedName>
        <fullName evidence="10">Major facilitator transporter</fullName>
    </submittedName>
</protein>
<evidence type="ECO:0000313" key="9">
    <source>
        <dbReference type="EMBL" id="MBF8642063.1"/>
    </source>
</evidence>
<dbReference type="PANTHER" id="PTHR42718">
    <property type="entry name" value="MAJOR FACILITATOR SUPERFAMILY MULTIDRUG TRANSPORTER MFSC"/>
    <property type="match status" value="1"/>
</dbReference>
<dbReference type="Proteomes" id="UP000626180">
    <property type="component" value="Unassembled WGS sequence"/>
</dbReference>
<dbReference type="GO" id="GO:0005886">
    <property type="term" value="C:plasma membrane"/>
    <property type="evidence" value="ECO:0007669"/>
    <property type="project" value="UniProtKB-SubCell"/>
</dbReference>
<dbReference type="CDD" id="cd17321">
    <property type="entry name" value="MFS_MMR_MDR_like"/>
    <property type="match status" value="1"/>
</dbReference>
<evidence type="ECO:0000259" key="8">
    <source>
        <dbReference type="PROSITE" id="PS50850"/>
    </source>
</evidence>
<feature type="transmembrane region" description="Helical" evidence="7">
    <location>
        <begin position="272"/>
        <end position="296"/>
    </location>
</feature>
<proteinExistence type="predicted"/>
<keyword evidence="6 7" id="KW-0472">Membrane</keyword>
<evidence type="ECO:0000256" key="5">
    <source>
        <dbReference type="ARBA" id="ARBA00022989"/>
    </source>
</evidence>
<dbReference type="SUPFAM" id="SSF103473">
    <property type="entry name" value="MFS general substrate transporter"/>
    <property type="match status" value="1"/>
</dbReference>
<dbReference type="Gene3D" id="1.20.1720.10">
    <property type="entry name" value="Multidrug resistance protein D"/>
    <property type="match status" value="1"/>
</dbReference>
<feature type="transmembrane region" description="Helical" evidence="7">
    <location>
        <begin position="308"/>
        <end position="326"/>
    </location>
</feature>
<evidence type="ECO:0000256" key="7">
    <source>
        <dbReference type="SAM" id="Phobius"/>
    </source>
</evidence>
<feature type="transmembrane region" description="Helical" evidence="7">
    <location>
        <begin position="178"/>
        <end position="197"/>
    </location>
</feature>
<feature type="transmembrane region" description="Helical" evidence="7">
    <location>
        <begin position="58"/>
        <end position="78"/>
    </location>
</feature>
<dbReference type="EMBL" id="UAUF01000014">
    <property type="protein sequence ID" value="SPZ13078.1"/>
    <property type="molecule type" value="Genomic_DNA"/>
</dbReference>
<feature type="transmembrane region" description="Helical" evidence="7">
    <location>
        <begin position="338"/>
        <end position="359"/>
    </location>
</feature>
<accession>A0A2X2CYE8</accession>
<dbReference type="PROSITE" id="PS50850">
    <property type="entry name" value="MFS"/>
    <property type="match status" value="1"/>
</dbReference>
<dbReference type="Pfam" id="PF07690">
    <property type="entry name" value="MFS_1"/>
    <property type="match status" value="1"/>
</dbReference>
<sequence>MNTTTSSSAPAGTDGLPTPRRYQAIAALLAAISMTVLDSGIANLALPTIAQALDVSAAQSVWIVSAYQLALVALLLPLAALSERISLRRVFGAGVCLFSLASLGCALAPDLFWLVLARALQGIGAAAIMCVSAGIVKLTYPRHLLGRGIGINALCVALGSALAPSLGAGILALGGWPWLFAINLPIGLAVLMLLKALPDNPRAQRRIDPFSALLNVALFCGAIGGLERLAVEPLQGAVLLLVAVGCLCGLLRRERGQTAPLLPVDLLEHSAFRHAIMASICSFAAQMLCFLAIPFYLQHQLGLTPVHVALLMLSWPLTVAVAAQVAGRLADRYRPQTLCMLGGLGIALGLGITAVWPLAQGQGPLVAFMIIGGLGFGFFQVPNNRVMLTSTPSSRTGATGGMQATARQTGMALGAAALAILLHLWPEGAPRLGLALASALGLLAAWINWHVPKEDKA</sequence>
<dbReference type="PRINTS" id="PR01036">
    <property type="entry name" value="TCRTETB"/>
</dbReference>
<keyword evidence="5 7" id="KW-1133">Transmembrane helix</keyword>
<feature type="transmembrane region" description="Helical" evidence="7">
    <location>
        <begin position="365"/>
        <end position="383"/>
    </location>
</feature>
<evidence type="ECO:0000256" key="3">
    <source>
        <dbReference type="ARBA" id="ARBA00022475"/>
    </source>
</evidence>
<keyword evidence="4 7" id="KW-0812">Transmembrane</keyword>
<dbReference type="GO" id="GO:0022857">
    <property type="term" value="F:transmembrane transporter activity"/>
    <property type="evidence" value="ECO:0007669"/>
    <property type="project" value="InterPro"/>
</dbReference>